<gene>
    <name evidence="2" type="ORF">ACFO0C_25500</name>
</gene>
<organism evidence="2 3">
    <name type="scientific">Actinoplanes subglobosus</name>
    <dbReference type="NCBI Taxonomy" id="1547892"/>
    <lineage>
        <taxon>Bacteria</taxon>
        <taxon>Bacillati</taxon>
        <taxon>Actinomycetota</taxon>
        <taxon>Actinomycetes</taxon>
        <taxon>Micromonosporales</taxon>
        <taxon>Micromonosporaceae</taxon>
        <taxon>Actinoplanes</taxon>
    </lineage>
</organism>
<name>A0ABV8IVN8_9ACTN</name>
<protein>
    <submittedName>
        <fullName evidence="2">Uncharacterized protein</fullName>
    </submittedName>
</protein>
<dbReference type="EMBL" id="JBHSBL010000019">
    <property type="protein sequence ID" value="MFC4068297.1"/>
    <property type="molecule type" value="Genomic_DNA"/>
</dbReference>
<proteinExistence type="predicted"/>
<accession>A0ABV8IVN8</accession>
<comment type="caution">
    <text evidence="2">The sequence shown here is derived from an EMBL/GenBank/DDBJ whole genome shotgun (WGS) entry which is preliminary data.</text>
</comment>
<evidence type="ECO:0000256" key="1">
    <source>
        <dbReference type="SAM" id="SignalP"/>
    </source>
</evidence>
<evidence type="ECO:0000313" key="3">
    <source>
        <dbReference type="Proteomes" id="UP001595867"/>
    </source>
</evidence>
<feature type="signal peptide" evidence="1">
    <location>
        <begin position="1"/>
        <end position="23"/>
    </location>
</feature>
<dbReference type="Proteomes" id="UP001595867">
    <property type="component" value="Unassembled WGS sequence"/>
</dbReference>
<feature type="chain" id="PRO_5047185127" evidence="1">
    <location>
        <begin position="24"/>
        <end position="130"/>
    </location>
</feature>
<reference evidence="3" key="1">
    <citation type="journal article" date="2019" name="Int. J. Syst. Evol. Microbiol.">
        <title>The Global Catalogue of Microorganisms (GCM) 10K type strain sequencing project: providing services to taxonomists for standard genome sequencing and annotation.</title>
        <authorList>
            <consortium name="The Broad Institute Genomics Platform"/>
            <consortium name="The Broad Institute Genome Sequencing Center for Infectious Disease"/>
            <person name="Wu L."/>
            <person name="Ma J."/>
        </authorList>
    </citation>
    <scope>NUCLEOTIDE SEQUENCE [LARGE SCALE GENOMIC DNA]</scope>
    <source>
        <strain evidence="3">TBRC 5832</strain>
    </source>
</reference>
<dbReference type="RefSeq" id="WP_378069198.1">
    <property type="nucleotide sequence ID" value="NZ_JBHSBL010000019.1"/>
</dbReference>
<keyword evidence="1" id="KW-0732">Signal</keyword>
<sequence length="130" mass="13458">MNAVVAVALGSVLAVAPATAVQAGPGFIDITVEVQTGVADDEGNADCQESNVVTQTAPTGYYIDEDSIEIEMLVEQGTGNSVDYDFTDYDALGRPVEIIVSARACSEDAAWAGIGHTEGRVTGAFKAASW</sequence>
<keyword evidence="3" id="KW-1185">Reference proteome</keyword>
<evidence type="ECO:0000313" key="2">
    <source>
        <dbReference type="EMBL" id="MFC4068297.1"/>
    </source>
</evidence>